<dbReference type="RefSeq" id="WP_256507808.1">
    <property type="nucleotide sequence ID" value="NZ_CP101740.1"/>
</dbReference>
<reference evidence="2" key="1">
    <citation type="submission" date="2022-07" db="EMBL/GenBank/DDBJ databases">
        <title>Sphingomonas sp. nov., a novel bacterium isolated from the north slope of the Mount Everest.</title>
        <authorList>
            <person name="Cui X."/>
            <person name="Liu Y."/>
        </authorList>
    </citation>
    <scope>NUCLEOTIDE SEQUENCE</scope>
    <source>
        <strain evidence="2">S5-59</strain>
    </source>
</reference>
<keyword evidence="3" id="KW-1185">Reference proteome</keyword>
<feature type="region of interest" description="Disordered" evidence="1">
    <location>
        <begin position="45"/>
        <end position="67"/>
    </location>
</feature>
<evidence type="ECO:0000256" key="1">
    <source>
        <dbReference type="SAM" id="MobiDB-lite"/>
    </source>
</evidence>
<sequence length="67" mass="7524">MLLDRNAVSQIRARYEGGTVVAEERDFLDMLADVDVRINPLLFAMEGNGRGNPAPRCSRPSSRKRPH</sequence>
<proteinExistence type="predicted"/>
<dbReference type="EMBL" id="CP101740">
    <property type="protein sequence ID" value="UUL83973.1"/>
    <property type="molecule type" value="Genomic_DNA"/>
</dbReference>
<organism evidence="2 3">
    <name type="scientific">Sphingomonas qomolangmaensis</name>
    <dbReference type="NCBI Taxonomy" id="2918765"/>
    <lineage>
        <taxon>Bacteria</taxon>
        <taxon>Pseudomonadati</taxon>
        <taxon>Pseudomonadota</taxon>
        <taxon>Alphaproteobacteria</taxon>
        <taxon>Sphingomonadales</taxon>
        <taxon>Sphingomonadaceae</taxon>
        <taxon>Sphingomonas</taxon>
    </lineage>
</organism>
<dbReference type="Proteomes" id="UP001058533">
    <property type="component" value="Chromosome"/>
</dbReference>
<evidence type="ECO:0000313" key="3">
    <source>
        <dbReference type="Proteomes" id="UP001058533"/>
    </source>
</evidence>
<name>A0ABY5LE52_9SPHN</name>
<evidence type="ECO:0000313" key="2">
    <source>
        <dbReference type="EMBL" id="UUL83973.1"/>
    </source>
</evidence>
<protein>
    <submittedName>
        <fullName evidence="2">Uncharacterized protein</fullName>
    </submittedName>
</protein>
<gene>
    <name evidence="2" type="ORF">NMP03_07220</name>
</gene>
<accession>A0ABY5LE52</accession>